<accession>A0A6S6VM33</accession>
<gene>
    <name evidence="1" type="ORF">PTTW11_03561</name>
</gene>
<dbReference type="EMBL" id="HG992979">
    <property type="protein sequence ID" value="CAE7023291.1"/>
    <property type="molecule type" value="Genomic_DNA"/>
</dbReference>
<sequence>MLSSTIIITILSLMGSVTAKSYHNCGCKIGGNYDQELTEETCIQWGLTQPHTHFDGYSCVDKGIGRGIDGNPWETYCKSQWSVGHKGQVDAVAGWCWNQS</sequence>
<dbReference type="AlphaFoldDB" id="A0A6S6VM33"/>
<protein>
    <submittedName>
        <fullName evidence="1">Uncharacterized protein</fullName>
    </submittedName>
</protein>
<name>A0A6S6VM33_9PLEO</name>
<proteinExistence type="predicted"/>
<reference evidence="1" key="1">
    <citation type="submission" date="2021-02" db="EMBL/GenBank/DDBJ databases">
        <authorList>
            <person name="Syme A R."/>
            <person name="Syme A R."/>
            <person name="Moolhuijzen P."/>
        </authorList>
    </citation>
    <scope>NUCLEOTIDE SEQUENCE</scope>
    <source>
        <strain evidence="1">W1-1</strain>
    </source>
</reference>
<evidence type="ECO:0000313" key="1">
    <source>
        <dbReference type="EMBL" id="CAE7023291.1"/>
    </source>
</evidence>
<organism evidence="1 2">
    <name type="scientific">Pyrenophora teres f. teres</name>
    <dbReference type="NCBI Taxonomy" id="97479"/>
    <lineage>
        <taxon>Eukaryota</taxon>
        <taxon>Fungi</taxon>
        <taxon>Dikarya</taxon>
        <taxon>Ascomycota</taxon>
        <taxon>Pezizomycotina</taxon>
        <taxon>Dothideomycetes</taxon>
        <taxon>Pleosporomycetidae</taxon>
        <taxon>Pleosporales</taxon>
        <taxon>Pleosporineae</taxon>
        <taxon>Pleosporaceae</taxon>
        <taxon>Pyrenophora</taxon>
    </lineage>
</organism>
<evidence type="ECO:0000313" key="2">
    <source>
        <dbReference type="Proteomes" id="UP000472372"/>
    </source>
</evidence>
<dbReference type="Proteomes" id="UP000472372">
    <property type="component" value="Chromosome 3"/>
</dbReference>